<dbReference type="Pfam" id="PF00316">
    <property type="entry name" value="FBPase"/>
    <property type="match status" value="1"/>
</dbReference>
<evidence type="ECO:0000256" key="8">
    <source>
        <dbReference type="ARBA" id="ARBA00022842"/>
    </source>
</evidence>
<dbReference type="SUPFAM" id="SSF56655">
    <property type="entry name" value="Carbohydrate phosphatase"/>
    <property type="match status" value="1"/>
</dbReference>
<dbReference type="GO" id="GO:0072593">
    <property type="term" value="P:reactive oxygen species metabolic process"/>
    <property type="evidence" value="ECO:0007669"/>
    <property type="project" value="EnsemblFungi"/>
</dbReference>
<dbReference type="FunCoup" id="A0A0L0HID6">
    <property type="interactions" value="356"/>
</dbReference>
<name>A0A0L0HID6_SPIPD</name>
<evidence type="ECO:0000259" key="15">
    <source>
        <dbReference type="Pfam" id="PF18913"/>
    </source>
</evidence>
<dbReference type="RefSeq" id="XP_016609240.1">
    <property type="nucleotide sequence ID" value="XM_016752534.1"/>
</dbReference>
<evidence type="ECO:0000259" key="14">
    <source>
        <dbReference type="Pfam" id="PF00316"/>
    </source>
</evidence>
<evidence type="ECO:0000256" key="11">
    <source>
        <dbReference type="ARBA" id="ARBA00032973"/>
    </source>
</evidence>
<dbReference type="GO" id="GO:0046872">
    <property type="term" value="F:metal ion binding"/>
    <property type="evidence" value="ECO:0007669"/>
    <property type="project" value="UniProtKB-KW"/>
</dbReference>
<dbReference type="Gene3D" id="3.40.190.80">
    <property type="match status" value="1"/>
</dbReference>
<comment type="catalytic activity">
    <reaction evidence="1">
        <text>beta-D-fructose 1,6-bisphosphate + H2O = beta-D-fructose 6-phosphate + phosphate</text>
        <dbReference type="Rhea" id="RHEA:11064"/>
        <dbReference type="ChEBI" id="CHEBI:15377"/>
        <dbReference type="ChEBI" id="CHEBI:32966"/>
        <dbReference type="ChEBI" id="CHEBI:43474"/>
        <dbReference type="ChEBI" id="CHEBI:57634"/>
        <dbReference type="EC" id="3.1.3.11"/>
    </reaction>
</comment>
<dbReference type="PIRSF" id="PIRSF500210">
    <property type="entry name" value="FBPtase"/>
    <property type="match status" value="1"/>
</dbReference>
<dbReference type="PRINTS" id="PR00115">
    <property type="entry name" value="F16BPHPHTASE"/>
</dbReference>
<dbReference type="GO" id="GO:0030388">
    <property type="term" value="P:fructose 1,6-bisphosphate metabolic process"/>
    <property type="evidence" value="ECO:0007669"/>
    <property type="project" value="TreeGrafter"/>
</dbReference>
<evidence type="ECO:0000256" key="1">
    <source>
        <dbReference type="ARBA" id="ARBA00001273"/>
    </source>
</evidence>
<sequence length="346" mass="37982">MASEDATKREDLRTDFVTLTNDILQRQQHQPQAKGDLTILLSAISSACKWISNVVRKAELLKVIGVTGGTNVQNENVQKLDILSNQIMCNLLRDSGKTAILVSEEDDDAIFIEDGKKGFYCVCFDPLDGSSNIDCGVSIGTIFGIYRVKDTHGKPSLADVLRPGTEMVAAGYCMYGSSTVLVLTFQGSNEVNGYTLDPHIGEFVLTHRNMKLGKKKIYSINEGNESTFDDAIKGYLKSVKYPPPGHTGKFTPYSARYVGSMVADVHRTILYGGIFMYPGGKLRILYECFPMSLLVEAAGGKASTGRKRMLEVTPESLHARSGIILGTKEEVDKVEELYKQLDAAKQ</sequence>
<comment type="cofactor">
    <cofactor evidence="2">
        <name>Mg(2+)</name>
        <dbReference type="ChEBI" id="CHEBI:18420"/>
    </cofactor>
</comment>
<dbReference type="GO" id="GO:0006000">
    <property type="term" value="P:fructose metabolic process"/>
    <property type="evidence" value="ECO:0007669"/>
    <property type="project" value="TreeGrafter"/>
</dbReference>
<evidence type="ECO:0000256" key="2">
    <source>
        <dbReference type="ARBA" id="ARBA00001946"/>
    </source>
</evidence>
<dbReference type="PROSITE" id="PS00124">
    <property type="entry name" value="FBPASE"/>
    <property type="match status" value="1"/>
</dbReference>
<dbReference type="GO" id="GO:0005986">
    <property type="term" value="P:sucrose biosynthetic process"/>
    <property type="evidence" value="ECO:0007669"/>
    <property type="project" value="TreeGrafter"/>
</dbReference>
<dbReference type="PANTHER" id="PTHR11556:SF1">
    <property type="entry name" value="FRUCTOSE-BISPHOSPHATASE"/>
    <property type="match status" value="1"/>
</dbReference>
<comment type="similarity">
    <text evidence="3 13">Belongs to the FBPase class 1 family.</text>
</comment>
<dbReference type="OMA" id="YIPENCP"/>
<evidence type="ECO:0000256" key="12">
    <source>
        <dbReference type="ARBA" id="ARBA00070480"/>
    </source>
</evidence>
<gene>
    <name evidence="16" type="ORF">SPPG_04291</name>
</gene>
<feature type="domain" description="Fructose-1-6-bisphosphatase class I N-terminal" evidence="14">
    <location>
        <begin position="18"/>
        <end position="207"/>
    </location>
</feature>
<dbReference type="FunFam" id="3.40.190.80:FF:000001">
    <property type="entry name" value="Fructose-1,6-bisphosphatase class 1"/>
    <property type="match status" value="1"/>
</dbReference>
<evidence type="ECO:0000256" key="9">
    <source>
        <dbReference type="ARBA" id="ARBA00023277"/>
    </source>
</evidence>
<dbReference type="InParanoid" id="A0A0L0HID6"/>
<dbReference type="Gene3D" id="3.30.540.10">
    <property type="entry name" value="Fructose-1,6-Bisphosphatase, subunit A, domain 1"/>
    <property type="match status" value="1"/>
</dbReference>
<keyword evidence="8" id="KW-0460">Magnesium</keyword>
<evidence type="ECO:0000256" key="3">
    <source>
        <dbReference type="ARBA" id="ARBA00010941"/>
    </source>
</evidence>
<comment type="subunit">
    <text evidence="4">Homotetramer.</text>
</comment>
<dbReference type="NCBIfam" id="NF006778">
    <property type="entry name" value="PRK09293.1-1"/>
    <property type="match status" value="1"/>
</dbReference>
<proteinExistence type="inferred from homology"/>
<dbReference type="OrthoDB" id="10256725at2759"/>
<keyword evidence="7 13" id="KW-0378">Hydrolase</keyword>
<dbReference type="HAMAP" id="MF_01855">
    <property type="entry name" value="FBPase_class1"/>
    <property type="match status" value="1"/>
</dbReference>
<evidence type="ECO:0000256" key="7">
    <source>
        <dbReference type="ARBA" id="ARBA00022801"/>
    </source>
</evidence>
<evidence type="ECO:0000313" key="17">
    <source>
        <dbReference type="Proteomes" id="UP000053201"/>
    </source>
</evidence>
<keyword evidence="17" id="KW-1185">Reference proteome</keyword>
<keyword evidence="6" id="KW-0479">Metal-binding</keyword>
<dbReference type="CDD" id="cd00354">
    <property type="entry name" value="FBPase"/>
    <property type="match status" value="1"/>
</dbReference>
<dbReference type="EMBL" id="KQ257455">
    <property type="protein sequence ID" value="KND01201.1"/>
    <property type="molecule type" value="Genomic_DNA"/>
</dbReference>
<dbReference type="GO" id="GO:0006094">
    <property type="term" value="P:gluconeogenesis"/>
    <property type="evidence" value="ECO:0007669"/>
    <property type="project" value="EnsemblFungi"/>
</dbReference>
<dbReference type="eggNOG" id="KOG1458">
    <property type="taxonomic scope" value="Eukaryota"/>
</dbReference>
<dbReference type="STRING" id="645134.A0A0L0HID6"/>
<dbReference type="GO" id="GO:0006002">
    <property type="term" value="P:fructose 6-phosphate metabolic process"/>
    <property type="evidence" value="ECO:0007669"/>
    <property type="project" value="TreeGrafter"/>
</dbReference>
<dbReference type="InterPro" id="IPR033391">
    <property type="entry name" value="FBPase_N"/>
</dbReference>
<dbReference type="GO" id="GO:0042149">
    <property type="term" value="P:cellular response to glucose starvation"/>
    <property type="evidence" value="ECO:0007669"/>
    <property type="project" value="EnsemblFungi"/>
</dbReference>
<dbReference type="Pfam" id="PF18913">
    <property type="entry name" value="FBPase_C"/>
    <property type="match status" value="1"/>
</dbReference>
<protein>
    <recommendedName>
        <fullName evidence="12">Fructose-1,6-bisphosphatase</fullName>
        <ecNumber evidence="5">3.1.3.11</ecNumber>
    </recommendedName>
    <alternativeName>
        <fullName evidence="11">D-fructose-1,6-bisphosphate 1-phosphohydrolase</fullName>
    </alternativeName>
</protein>
<evidence type="ECO:0000313" key="16">
    <source>
        <dbReference type="EMBL" id="KND01201.1"/>
    </source>
</evidence>
<dbReference type="GO" id="GO:0042597">
    <property type="term" value="C:periplasmic space"/>
    <property type="evidence" value="ECO:0007669"/>
    <property type="project" value="EnsemblFungi"/>
</dbReference>
<dbReference type="Proteomes" id="UP000053201">
    <property type="component" value="Unassembled WGS sequence"/>
</dbReference>
<dbReference type="EC" id="3.1.3.11" evidence="5"/>
<evidence type="ECO:0000256" key="6">
    <source>
        <dbReference type="ARBA" id="ARBA00022723"/>
    </source>
</evidence>
<dbReference type="PANTHER" id="PTHR11556">
    <property type="entry name" value="FRUCTOSE-1,6-BISPHOSPHATASE-RELATED"/>
    <property type="match status" value="1"/>
</dbReference>
<reference evidence="16 17" key="1">
    <citation type="submission" date="2009-08" db="EMBL/GenBank/DDBJ databases">
        <title>The Genome Sequence of Spizellomyces punctatus strain DAOM BR117.</title>
        <authorList>
            <consortium name="The Broad Institute Genome Sequencing Platform"/>
            <person name="Russ C."/>
            <person name="Cuomo C."/>
            <person name="Shea T."/>
            <person name="Young S.K."/>
            <person name="Zeng Q."/>
            <person name="Koehrsen M."/>
            <person name="Haas B."/>
            <person name="Borodovsky M."/>
            <person name="Guigo R."/>
            <person name="Alvarado L."/>
            <person name="Berlin A."/>
            <person name="Bochicchio J."/>
            <person name="Borenstein D."/>
            <person name="Chapman S."/>
            <person name="Chen Z."/>
            <person name="Engels R."/>
            <person name="Freedman E."/>
            <person name="Gellesch M."/>
            <person name="Goldberg J."/>
            <person name="Griggs A."/>
            <person name="Gujja S."/>
            <person name="Heiman D."/>
            <person name="Hepburn T."/>
            <person name="Howarth C."/>
            <person name="Jen D."/>
            <person name="Larson L."/>
            <person name="Lewis B."/>
            <person name="Mehta T."/>
            <person name="Park D."/>
            <person name="Pearson M."/>
            <person name="Roberts A."/>
            <person name="Saif S."/>
            <person name="Shenoy N."/>
            <person name="Sisk P."/>
            <person name="Stolte C."/>
            <person name="Sykes S."/>
            <person name="Thomson T."/>
            <person name="Walk T."/>
            <person name="White J."/>
            <person name="Yandava C."/>
            <person name="Burger G."/>
            <person name="Gray M.W."/>
            <person name="Holland P.W.H."/>
            <person name="King N."/>
            <person name="Lang F.B.F."/>
            <person name="Roger A.J."/>
            <person name="Ruiz-Trillo I."/>
            <person name="Lander E."/>
            <person name="Nusbaum C."/>
        </authorList>
    </citation>
    <scope>NUCLEOTIDE SEQUENCE [LARGE SCALE GENOMIC DNA]</scope>
    <source>
        <strain evidence="16 17">DAOM BR117</strain>
    </source>
</reference>
<dbReference type="GO" id="GO:0042132">
    <property type="term" value="F:fructose 1,6-bisphosphate 1-phosphatase activity"/>
    <property type="evidence" value="ECO:0007669"/>
    <property type="project" value="UniProtKB-EC"/>
</dbReference>
<dbReference type="InterPro" id="IPR020548">
    <property type="entry name" value="Fructose_bisphosphatase_AS"/>
</dbReference>
<dbReference type="AlphaFoldDB" id="A0A0L0HID6"/>
<dbReference type="GO" id="GO:0005829">
    <property type="term" value="C:cytosol"/>
    <property type="evidence" value="ECO:0007669"/>
    <property type="project" value="EnsemblFungi"/>
</dbReference>
<organism evidence="16 17">
    <name type="scientific">Spizellomyces punctatus (strain DAOM BR117)</name>
    <dbReference type="NCBI Taxonomy" id="645134"/>
    <lineage>
        <taxon>Eukaryota</taxon>
        <taxon>Fungi</taxon>
        <taxon>Fungi incertae sedis</taxon>
        <taxon>Chytridiomycota</taxon>
        <taxon>Chytridiomycota incertae sedis</taxon>
        <taxon>Chytridiomycetes</taxon>
        <taxon>Spizellomycetales</taxon>
        <taxon>Spizellomycetaceae</taxon>
        <taxon>Spizellomyces</taxon>
    </lineage>
</organism>
<dbReference type="PIRSF" id="PIRSF000904">
    <property type="entry name" value="FBPtase_SBPase"/>
    <property type="match status" value="1"/>
</dbReference>
<dbReference type="GeneID" id="27687748"/>
<dbReference type="FunFam" id="3.30.540.10:FF:000002">
    <property type="entry name" value="Fructose-1,6-bisphosphatase class 1"/>
    <property type="match status" value="1"/>
</dbReference>
<keyword evidence="9 13" id="KW-0119">Carbohydrate metabolism</keyword>
<feature type="domain" description="Fructose-1-6-bisphosphatase class 1 C-terminal" evidence="15">
    <location>
        <begin position="214"/>
        <end position="339"/>
    </location>
</feature>
<dbReference type="InterPro" id="IPR044015">
    <property type="entry name" value="FBPase_C_dom"/>
</dbReference>
<comment type="pathway">
    <text evidence="10">Carbohydrate biosynthesis.</text>
</comment>
<evidence type="ECO:0000256" key="10">
    <source>
        <dbReference type="ARBA" id="ARBA00024331"/>
    </source>
</evidence>
<evidence type="ECO:0000256" key="13">
    <source>
        <dbReference type="RuleBase" id="RU000508"/>
    </source>
</evidence>
<dbReference type="InterPro" id="IPR000146">
    <property type="entry name" value="FBPase_class-1"/>
</dbReference>
<evidence type="ECO:0000256" key="4">
    <source>
        <dbReference type="ARBA" id="ARBA00011881"/>
    </source>
</evidence>
<evidence type="ECO:0000256" key="5">
    <source>
        <dbReference type="ARBA" id="ARBA00013093"/>
    </source>
</evidence>
<dbReference type="InterPro" id="IPR028343">
    <property type="entry name" value="FBPtase"/>
</dbReference>
<dbReference type="VEuPathDB" id="FungiDB:SPPG_04291"/>
<accession>A0A0L0HID6</accession>